<dbReference type="Proteomes" id="UP000185426">
    <property type="component" value="Chromosome"/>
</dbReference>
<dbReference type="AlphaFoldDB" id="A0A1L6ZJH1"/>
<dbReference type="EMBL" id="CP015607">
    <property type="protein sequence ID" value="APT46666.1"/>
    <property type="molecule type" value="Genomic_DNA"/>
</dbReference>
<evidence type="ECO:0000313" key="1">
    <source>
        <dbReference type="EMBL" id="APT46666.1"/>
    </source>
</evidence>
<name>A0A1L6ZJH1_BACIA</name>
<protein>
    <submittedName>
        <fullName evidence="1">Uncharacterized protein</fullName>
    </submittedName>
</protein>
<proteinExistence type="predicted"/>
<evidence type="ECO:0000313" key="2">
    <source>
        <dbReference type="Proteomes" id="UP000185426"/>
    </source>
</evidence>
<sequence>MGIQKKTNGKGDVIRPFLFYLFSSISFKKRLSKHINSAIILILKVLSKRRSQGTIGCVSLGIYGGEPNEREALLGETQSIIRGSDISNALVCK</sequence>
<organism evidence="1 2">
    <name type="scientific">Bacillus safensis</name>
    <dbReference type="NCBI Taxonomy" id="561879"/>
    <lineage>
        <taxon>Bacteria</taxon>
        <taxon>Bacillati</taxon>
        <taxon>Bacillota</taxon>
        <taxon>Bacilli</taxon>
        <taxon>Bacillales</taxon>
        <taxon>Bacillaceae</taxon>
        <taxon>Bacillus</taxon>
    </lineage>
</organism>
<reference evidence="1 2" key="1">
    <citation type="submission" date="2016-05" db="EMBL/GenBank/DDBJ databases">
        <title>Complete Genome and Methylome Analysis of Psychrotrophic Bacterial Isolates from Antarctic Lake Untersee.</title>
        <authorList>
            <person name="Fomenkov A."/>
            <person name="Akimov V.N."/>
            <person name="Vasilyeva L.V."/>
            <person name="Andersen D."/>
            <person name="Vincze T."/>
            <person name="Roberts R.J."/>
        </authorList>
    </citation>
    <scope>NUCLEOTIDE SEQUENCE [LARGE SCALE GENOMIC DNA]</scope>
    <source>
        <strain evidence="1 2">U14-5</strain>
    </source>
</reference>
<accession>A0A1L6ZJH1</accession>
<gene>
    <name evidence="1" type="ORF">BSA145_12880</name>
</gene>